<dbReference type="GO" id="GO:0004553">
    <property type="term" value="F:hydrolase activity, hydrolyzing O-glycosyl compounds"/>
    <property type="evidence" value="ECO:0007669"/>
    <property type="project" value="InterPro"/>
</dbReference>
<evidence type="ECO:0000256" key="6">
    <source>
        <dbReference type="HAMAP-Rule" id="MF_02124"/>
    </source>
</evidence>
<dbReference type="InterPro" id="IPR013783">
    <property type="entry name" value="Ig-like_fold"/>
</dbReference>
<dbReference type="InterPro" id="IPR049171">
    <property type="entry name" value="GLGE_C"/>
</dbReference>
<feature type="compositionally biased region" description="Low complexity" evidence="7">
    <location>
        <begin position="30"/>
        <end position="40"/>
    </location>
</feature>
<dbReference type="GO" id="GO:0030979">
    <property type="term" value="P:alpha-glucan biosynthetic process"/>
    <property type="evidence" value="ECO:0007669"/>
    <property type="project" value="UniProtKB-UniRule"/>
</dbReference>
<dbReference type="Pfam" id="PF21702">
    <property type="entry name" value="GLGE_C"/>
    <property type="match status" value="1"/>
</dbReference>
<sequence length="1161" mass="126708">MVLKRGRKPKTIAHAELDAPKPPPAPDTQPVPAEAAPPVAAPVLQAVRNATLAASDAPSAASDARPAAGCPRLYYLHPAMIGPLPAWDAAFAHAAGLGFDGVLLAPVGTPGESGHLFQIGDPDRPHPALEAEGDTAAALSVLAGKAREAGVALHLDLVLDRAASDGRLVAEHPEWFAAPPADAPPDPRQAPAEQGIRPARMFDDGVAEALADWWEARLRAYAAAGVAGFRCDAPARVPVAMWRRFTAGLPDCRFMAWTAGLAARDLQMLGSAGFAATFNSLAWWDGREGWLAEEAFRLSAVAPAIATVEIPFGPRLATGEEDAALAERSARQRLRFAAGTGAGLLMPMGFEFGAHRPLDPARARPEDWQQLRARPPVDVSEEVRAANARLAAEPARAVELRPLSGPGAPVTALLRADEADVRRAKGARLVLGNPDGQRAASVRMEHLLAGAAGFARFRPALPETGEALTPGSEVRLEPGEVRLLEAEPPRPVVKRPPEAPVRRRAEDEPGEDAVALAARAPRIGIEAVEPAVDGGRFAVKRTVGETVEVSADLICDGHDKLGAALLWRAADEAEWQETRLEPLGNDRWAASFPLLRMGRYAFAVEAWRDAFATFLDEITKKHAAGVPIALELEEGRLLVAAAAERAGGELSALASRLKDAAEAERLAALTAPGTAALMAAADDRPFRARSAEMPVEAERIGARFASWYELFPRSQSGDPSRHGTFRDVIARLPRIRAMGFDVLYFPPIHPIGRAFRKGKNNSLTPGPDEPGSPYAIGSPEGGHDAVHPELGTLDDFLALRDAAAAQGLELALDFAVQCSPDHPWLREHKDWFDWRPDGSLRYAENPPKKYQDIVNVDFYAKGAVPSLWLALRDVVRFWCEQGVRLFRVDNPHTKPLPFWEWMIADIRGQYPDAVFLAEAFTRPKVMNRLAKIGFSQSYTYFTWRNHKAEIIEYLTQLTTEPPRDFFRPHFFVNTPDINPYYLQTSGRAGFLVRAALATTLSGLWGMYQGFEYCEGRALPGREEYLDSEKYEIRAWPDRADGDIVDEIARLNAIRKANPALQTHMGLAFHNAFNDQVLWYRKSTPDRSNVLLCAVSLDPHGRQEATVELPLWEWGLPDSGALEAEDLLRGHRFTWRGKTQRVGLDPYGLPFGIWRVRPAEGA</sequence>
<dbReference type="PANTHER" id="PTHR47786">
    <property type="entry name" value="ALPHA-1,4-GLUCAN:MALTOSE-1-PHOSPHATE MALTOSYLTRANSFERASE"/>
    <property type="match status" value="1"/>
</dbReference>
<dbReference type="EC" id="2.4.99.16" evidence="6"/>
<dbReference type="EMBL" id="CADCTL010000073">
    <property type="protein sequence ID" value="CAA9228056.1"/>
    <property type="molecule type" value="Genomic_DNA"/>
</dbReference>
<evidence type="ECO:0000256" key="7">
    <source>
        <dbReference type="SAM" id="MobiDB-lite"/>
    </source>
</evidence>
<feature type="compositionally biased region" description="Pro residues" evidence="7">
    <location>
        <begin position="20"/>
        <end position="29"/>
    </location>
</feature>
<feature type="region of interest" description="Disordered" evidence="7">
    <location>
        <begin position="759"/>
        <end position="781"/>
    </location>
</feature>
<feature type="binding site" evidence="6">
    <location>
        <begin position="1029"/>
        <end position="1030"/>
    </location>
    <ligand>
        <name>alpha-maltose 1-phosphate</name>
        <dbReference type="ChEBI" id="CHEBI:63576"/>
    </ligand>
</feature>
<evidence type="ECO:0000256" key="4">
    <source>
        <dbReference type="ARBA" id="ARBA00023277"/>
    </source>
</evidence>
<name>A0A6J4HMX6_9PROT</name>
<feature type="active site" description="Proton donor" evidence="6">
    <location>
        <position position="918"/>
    </location>
</feature>
<feature type="region of interest" description="Disordered" evidence="7">
    <location>
        <begin position="490"/>
        <end position="510"/>
    </location>
</feature>
<keyword evidence="9" id="KW-0378">Hydrolase</keyword>
<feature type="compositionally biased region" description="Basic and acidic residues" evidence="7">
    <location>
        <begin position="495"/>
        <end position="507"/>
    </location>
</feature>
<feature type="domain" description="Glycosyl hydrolase family 13 catalytic" evidence="8">
    <location>
        <begin position="709"/>
        <end position="1054"/>
    </location>
</feature>
<evidence type="ECO:0000256" key="2">
    <source>
        <dbReference type="ARBA" id="ARBA00022676"/>
    </source>
</evidence>
<feature type="binding site" evidence="6">
    <location>
        <position position="890"/>
    </location>
    <ligand>
        <name>alpha-maltose 1-phosphate</name>
        <dbReference type="ChEBI" id="CHEBI:63576"/>
    </ligand>
</feature>
<feature type="site" description="Transition state stabilizer" evidence="6">
    <location>
        <position position="976"/>
    </location>
</feature>
<comment type="similarity">
    <text evidence="6">Belongs to the glycosyl hydrolase 13 family. GlgE subfamily.</text>
</comment>
<evidence type="ECO:0000256" key="3">
    <source>
        <dbReference type="ARBA" id="ARBA00022679"/>
    </source>
</evidence>
<accession>A0A6J4HMX6</accession>
<keyword evidence="4 6" id="KW-0119">Carbohydrate metabolism</keyword>
<comment type="function">
    <text evidence="6">Maltosyltransferase that uses maltose 1-phosphate (M1P) as the sugar donor to elongate linear or branched alpha-(1-&gt;4)-glucans. Is involved in a branched alpha-glucan biosynthetic pathway from trehalose, together with TreS, Mak and GlgB.</text>
</comment>
<dbReference type="Gene3D" id="2.60.40.10">
    <property type="entry name" value="Immunoglobulins"/>
    <property type="match status" value="1"/>
</dbReference>
<evidence type="ECO:0000313" key="9">
    <source>
        <dbReference type="EMBL" id="CAA9228056.1"/>
    </source>
</evidence>
<feature type="compositionally biased region" description="Basic residues" evidence="7">
    <location>
        <begin position="1"/>
        <end position="11"/>
    </location>
</feature>
<dbReference type="InterPro" id="IPR006047">
    <property type="entry name" value="GH13_cat_dom"/>
</dbReference>
<dbReference type="Gene3D" id="2.60.40.1180">
    <property type="entry name" value="Golgi alpha-mannosidase II"/>
    <property type="match status" value="1"/>
</dbReference>
<keyword evidence="3 6" id="KW-0808">Transferase</keyword>
<evidence type="ECO:0000259" key="8">
    <source>
        <dbReference type="SMART" id="SM00642"/>
    </source>
</evidence>
<keyword evidence="9" id="KW-0326">Glycosidase</keyword>
<feature type="binding site" evidence="6">
    <location>
        <position position="757"/>
    </location>
    <ligand>
        <name>alpha-maltose 1-phosphate</name>
        <dbReference type="ChEBI" id="CHEBI:63576"/>
    </ligand>
</feature>
<dbReference type="Gene3D" id="3.20.20.80">
    <property type="entry name" value="Glycosidases"/>
    <property type="match status" value="2"/>
</dbReference>
<dbReference type="Pfam" id="PF11896">
    <property type="entry name" value="GlgE_dom_N_S"/>
    <property type="match status" value="1"/>
</dbReference>
<dbReference type="InterPro" id="IPR017853">
    <property type="entry name" value="GH"/>
</dbReference>
<evidence type="ECO:0000256" key="1">
    <source>
        <dbReference type="ARBA" id="ARBA00011738"/>
    </source>
</evidence>
<dbReference type="Gene3D" id="1.20.58.80">
    <property type="entry name" value="Phosphotransferase system, lactose/cellobiose-type IIA subunit"/>
    <property type="match status" value="1"/>
</dbReference>
<protein>
    <recommendedName>
        <fullName evidence="6">Alpha-1,4-glucan:maltose-1-phosphate maltosyltransferase</fullName>
        <shortName evidence="6">GMPMT</shortName>
        <ecNumber evidence="6">2.4.99.16</ecNumber>
    </recommendedName>
    <alternativeName>
        <fullName evidence="6">(1-&gt;4)-alpha-D-glucan:maltose-1-phosphate alpha-D-maltosyltransferase</fullName>
    </alternativeName>
</protein>
<feature type="binding site" evidence="6">
    <location>
        <position position="817"/>
    </location>
    <ligand>
        <name>alpha-maltose 1-phosphate</name>
        <dbReference type="ChEBI" id="CHEBI:63576"/>
    </ligand>
</feature>
<reference evidence="9" key="1">
    <citation type="submission" date="2020-02" db="EMBL/GenBank/DDBJ databases">
        <authorList>
            <person name="Meier V. D."/>
        </authorList>
    </citation>
    <scope>NUCLEOTIDE SEQUENCE</scope>
    <source>
        <strain evidence="9">AVDCRST_MAG04</strain>
    </source>
</reference>
<gene>
    <name evidence="6" type="primary">glgE</name>
    <name evidence="9" type="ORF">AVDCRST_MAG04-977</name>
</gene>
<comment type="subunit">
    <text evidence="1 6">Homodimer.</text>
</comment>
<dbReference type="InterPro" id="IPR021828">
    <property type="entry name" value="GlgE_dom_N/S"/>
</dbReference>
<feature type="active site" description="Nucleophile" evidence="6">
    <location>
        <position position="889"/>
    </location>
</feature>
<dbReference type="SUPFAM" id="SSF51445">
    <property type="entry name" value="(Trans)glycosidases"/>
    <property type="match status" value="2"/>
</dbReference>
<dbReference type="PANTHER" id="PTHR47786:SF2">
    <property type="entry name" value="GLYCOSYL HYDROLASE FAMILY 13 CATALYTIC DOMAIN-CONTAINING PROTEIN"/>
    <property type="match status" value="1"/>
</dbReference>
<dbReference type="AlphaFoldDB" id="A0A6J4HMX6"/>
<dbReference type="HAMAP" id="MF_02124">
    <property type="entry name" value="GlgE"/>
    <property type="match status" value="1"/>
</dbReference>
<organism evidence="9">
    <name type="scientific">uncultured Acetobacteraceae bacterium</name>
    <dbReference type="NCBI Taxonomy" id="169975"/>
    <lineage>
        <taxon>Bacteria</taxon>
        <taxon>Pseudomonadati</taxon>
        <taxon>Pseudomonadota</taxon>
        <taxon>Alphaproteobacteria</taxon>
        <taxon>Acetobacterales</taxon>
        <taxon>Acetobacteraceae</taxon>
        <taxon>environmental samples</taxon>
    </lineage>
</organism>
<feature type="region of interest" description="Disordered" evidence="7">
    <location>
        <begin position="1"/>
        <end position="40"/>
    </location>
</feature>
<dbReference type="CDD" id="cd11344">
    <property type="entry name" value="AmyAc_GlgE_like"/>
    <property type="match status" value="1"/>
</dbReference>
<feature type="binding site" evidence="6">
    <location>
        <position position="852"/>
    </location>
    <ligand>
        <name>alpha-maltose 1-phosphate</name>
        <dbReference type="ChEBI" id="CHEBI:63576"/>
    </ligand>
</feature>
<keyword evidence="2 6" id="KW-0328">Glycosyltransferase</keyword>
<dbReference type="InterPro" id="IPR013780">
    <property type="entry name" value="Glyco_hydro_b"/>
</dbReference>
<evidence type="ECO:0000256" key="5">
    <source>
        <dbReference type="ARBA" id="ARBA00048735"/>
    </source>
</evidence>
<comment type="catalytic activity">
    <reaction evidence="5 6">
        <text>alpha-maltose 1-phosphate + [(1-&gt;4)-alpha-D-glucosyl](n) = [(1-&gt;4)-alpha-D-glucosyl](n+2) + phosphate</text>
        <dbReference type="Rhea" id="RHEA:42692"/>
        <dbReference type="Rhea" id="RHEA-COMP:9584"/>
        <dbReference type="Rhea" id="RHEA-COMP:10183"/>
        <dbReference type="ChEBI" id="CHEBI:15444"/>
        <dbReference type="ChEBI" id="CHEBI:43474"/>
        <dbReference type="ChEBI" id="CHEBI:63576"/>
        <dbReference type="EC" id="2.4.99.16"/>
    </reaction>
</comment>
<dbReference type="SMART" id="SM00642">
    <property type="entry name" value="Aamy"/>
    <property type="match status" value="1"/>
</dbReference>
<dbReference type="InterPro" id="IPR026585">
    <property type="entry name" value="GlgE"/>
</dbReference>
<proteinExistence type="inferred from homology"/>
<dbReference type="GO" id="GO:0016758">
    <property type="term" value="F:hexosyltransferase activity"/>
    <property type="evidence" value="ECO:0007669"/>
    <property type="project" value="UniProtKB-UniRule"/>
</dbReference>